<dbReference type="EMBL" id="JABBGK010000002">
    <property type="protein sequence ID" value="NML74544.1"/>
    <property type="molecule type" value="Genomic_DNA"/>
</dbReference>
<dbReference type="HAMAP" id="MF_00653">
    <property type="entry name" value="PQQ_syn_PqqB"/>
    <property type="match status" value="1"/>
</dbReference>
<name>A0A7Y0AW35_9HYPH</name>
<evidence type="ECO:0000256" key="1">
    <source>
        <dbReference type="ARBA" id="ARBA00004886"/>
    </source>
</evidence>
<dbReference type="InterPro" id="IPR036866">
    <property type="entry name" value="RibonucZ/Hydroxyglut_hydro"/>
</dbReference>
<evidence type="ECO:0000256" key="4">
    <source>
        <dbReference type="ARBA" id="ARBA00022448"/>
    </source>
</evidence>
<keyword evidence="4 6" id="KW-0813">Transport</keyword>
<comment type="pathway">
    <text evidence="1 6">Cofactor biosynthesis; pyrroloquinoline quinone biosynthesis.</text>
</comment>
<dbReference type="Pfam" id="PF12706">
    <property type="entry name" value="Lactamase_B_2"/>
    <property type="match status" value="1"/>
</dbReference>
<evidence type="ECO:0000256" key="6">
    <source>
        <dbReference type="HAMAP-Rule" id="MF_00653"/>
    </source>
</evidence>
<evidence type="ECO:0000259" key="7">
    <source>
        <dbReference type="Pfam" id="PF12706"/>
    </source>
</evidence>
<gene>
    <name evidence="6 8" type="primary">pqqB</name>
    <name evidence="8" type="ORF">HHL25_10460</name>
</gene>
<dbReference type="GO" id="GO:0018189">
    <property type="term" value="P:pyrroloquinoline quinone biosynthetic process"/>
    <property type="evidence" value="ECO:0007669"/>
    <property type="project" value="UniProtKB-UniRule"/>
</dbReference>
<dbReference type="InterPro" id="IPR011842">
    <property type="entry name" value="PQQ_synth_PqqB"/>
</dbReference>
<reference evidence="8 9" key="1">
    <citation type="submission" date="2020-04" db="EMBL/GenBank/DDBJ databases">
        <title>Rhizobium sp. S-51 isolated from soil.</title>
        <authorList>
            <person name="Dahal R.H."/>
        </authorList>
    </citation>
    <scope>NUCLEOTIDE SEQUENCE [LARGE SCALE GENOMIC DNA]</scope>
    <source>
        <strain evidence="8 9">S-51</strain>
    </source>
</reference>
<dbReference type="PANTHER" id="PTHR42663:SF7">
    <property type="entry name" value="COENZYME PQQ SYNTHESIS PROTEIN B"/>
    <property type="match status" value="1"/>
</dbReference>
<feature type="domain" description="Metallo-beta-lactamase" evidence="7">
    <location>
        <begin position="53"/>
        <end position="268"/>
    </location>
</feature>
<keyword evidence="5 6" id="KW-0884">PQQ biosynthesis</keyword>
<sequence>MTTARFLVLGAAAGGGLPQWNCGCANCRAARDPSSGVRPQTQSSLAVSPDGENWVVLNASPDIRAQIERSACLHPRALRDSPIKGVVVTNGDIDHITGLLTLRESQRFSLFATEALMDTIGLNPVFQVLDPAYVQRETVALDIAFSPLPGLEIRLFAVPGKVPLYLEGTGTKLGQETDETVGVEFRIDGRRAYYIPASGSLPETLAARIEGADLLFFDGTVFEDDEMVRAGVGHKTGRRMGHMPIAGAEGSLAALSGLSIGRKIYVHINNTNPIWQAGLERDQVEAQGFEVGHDGMEVNLAAFA</sequence>
<evidence type="ECO:0000313" key="9">
    <source>
        <dbReference type="Proteomes" id="UP000541470"/>
    </source>
</evidence>
<accession>A0A7Y0AW35</accession>
<protein>
    <recommendedName>
        <fullName evidence="3 6">Coenzyme PQQ synthesis protein B</fullName>
    </recommendedName>
    <alternativeName>
        <fullName evidence="6">Pyrroloquinoline quinone biosynthesis protein B</fullName>
    </alternativeName>
</protein>
<evidence type="ECO:0000256" key="5">
    <source>
        <dbReference type="ARBA" id="ARBA00022905"/>
    </source>
</evidence>
<dbReference type="AlphaFoldDB" id="A0A7Y0AW35"/>
<dbReference type="Gene3D" id="3.60.15.10">
    <property type="entry name" value="Ribonuclease Z/Hydroxyacylglutathione hydrolase-like"/>
    <property type="match status" value="1"/>
</dbReference>
<evidence type="ECO:0000256" key="3">
    <source>
        <dbReference type="ARBA" id="ARBA00015084"/>
    </source>
</evidence>
<keyword evidence="9" id="KW-1185">Reference proteome</keyword>
<comment type="function">
    <text evidence="6">May be involved in the transport of PQQ or its precursor to the periplasm.</text>
</comment>
<evidence type="ECO:0000256" key="2">
    <source>
        <dbReference type="ARBA" id="ARBA00008481"/>
    </source>
</evidence>
<dbReference type="Proteomes" id="UP000541470">
    <property type="component" value="Unassembled WGS sequence"/>
</dbReference>
<organism evidence="8 9">
    <name type="scientific">Rhizobium terricola</name>
    <dbReference type="NCBI Taxonomy" id="2728849"/>
    <lineage>
        <taxon>Bacteria</taxon>
        <taxon>Pseudomonadati</taxon>
        <taxon>Pseudomonadota</taxon>
        <taxon>Alphaproteobacteria</taxon>
        <taxon>Hyphomicrobiales</taxon>
        <taxon>Rhizobiaceae</taxon>
        <taxon>Rhizobium/Agrobacterium group</taxon>
        <taxon>Rhizobium</taxon>
    </lineage>
</organism>
<dbReference type="InterPro" id="IPR001279">
    <property type="entry name" value="Metallo-B-lactamas"/>
</dbReference>
<comment type="similarity">
    <text evidence="2 6">Belongs to the PqqB family.</text>
</comment>
<dbReference type="RefSeq" id="WP_169590057.1">
    <property type="nucleotide sequence ID" value="NZ_JABBGK010000002.1"/>
</dbReference>
<proteinExistence type="inferred from homology"/>
<dbReference type="UniPathway" id="UPA00539"/>
<dbReference type="NCBIfam" id="TIGR02108">
    <property type="entry name" value="PQQ_syn_pqqB"/>
    <property type="match status" value="1"/>
</dbReference>
<dbReference type="SUPFAM" id="SSF56281">
    <property type="entry name" value="Metallo-hydrolase/oxidoreductase"/>
    <property type="match status" value="1"/>
</dbReference>
<evidence type="ECO:0000313" key="8">
    <source>
        <dbReference type="EMBL" id="NML74544.1"/>
    </source>
</evidence>
<dbReference type="PANTHER" id="PTHR42663">
    <property type="entry name" value="HYDROLASE C777.06C-RELATED-RELATED"/>
    <property type="match status" value="1"/>
</dbReference>
<comment type="caution">
    <text evidence="8">The sequence shown here is derived from an EMBL/GenBank/DDBJ whole genome shotgun (WGS) entry which is preliminary data.</text>
</comment>